<feature type="binding site" evidence="12">
    <location>
        <position position="280"/>
    </location>
    <ligand>
        <name>K(+)</name>
        <dbReference type="ChEBI" id="CHEBI:29103"/>
    </ligand>
</feature>
<dbReference type="PRINTS" id="PR00990">
    <property type="entry name" value="RIBOKINASE"/>
</dbReference>
<comment type="caution">
    <text evidence="14">The sequence shown here is derived from an EMBL/GenBank/DDBJ whole genome shotgun (WGS) entry which is preliminary data.</text>
</comment>
<evidence type="ECO:0000313" key="14">
    <source>
        <dbReference type="EMBL" id="THH41271.1"/>
    </source>
</evidence>
<evidence type="ECO:0000313" key="15">
    <source>
        <dbReference type="Proteomes" id="UP000308528"/>
    </source>
</evidence>
<evidence type="ECO:0000256" key="6">
    <source>
        <dbReference type="ARBA" id="ARBA00022741"/>
    </source>
</evidence>
<evidence type="ECO:0000256" key="11">
    <source>
        <dbReference type="ARBA" id="ARBA00023277"/>
    </source>
</evidence>
<feature type="binding site" evidence="12">
    <location>
        <begin position="246"/>
        <end position="247"/>
    </location>
    <ligand>
        <name>ATP</name>
        <dbReference type="ChEBI" id="CHEBI:30616"/>
    </ligand>
</feature>
<keyword evidence="15" id="KW-1185">Reference proteome</keyword>
<comment type="similarity">
    <text evidence="12">Belongs to the carbohydrate kinase PfkB family. Ribokinase subfamily.</text>
</comment>
<feature type="binding site" evidence="12">
    <location>
        <begin position="215"/>
        <end position="220"/>
    </location>
    <ligand>
        <name>ATP</name>
        <dbReference type="ChEBI" id="CHEBI:30616"/>
    </ligand>
</feature>
<accession>A0A4S4NS63</accession>
<evidence type="ECO:0000256" key="9">
    <source>
        <dbReference type="ARBA" id="ARBA00022842"/>
    </source>
</evidence>
<dbReference type="InterPro" id="IPR029056">
    <property type="entry name" value="Ribokinase-like"/>
</dbReference>
<feature type="binding site" evidence="12">
    <location>
        <begin position="39"/>
        <end position="43"/>
    </location>
    <ligand>
        <name>substrate</name>
    </ligand>
</feature>
<dbReference type="RefSeq" id="WP_136456097.1">
    <property type="nucleotide sequence ID" value="NZ_SRSF01000001.1"/>
</dbReference>
<feature type="binding site" evidence="12">
    <location>
        <position position="241"/>
    </location>
    <ligand>
        <name>K(+)</name>
        <dbReference type="ChEBI" id="CHEBI:29103"/>
    </ligand>
</feature>
<dbReference type="InterPro" id="IPR002139">
    <property type="entry name" value="Ribo/fructo_kinase"/>
</dbReference>
<feature type="binding site" evidence="12">
    <location>
        <position position="282"/>
    </location>
    <ligand>
        <name>K(+)</name>
        <dbReference type="ChEBI" id="CHEBI:29103"/>
    </ligand>
</feature>
<keyword evidence="11 12" id="KW-0119">Carbohydrate metabolism</keyword>
<dbReference type="HAMAP" id="MF_01987">
    <property type="entry name" value="Ribokinase"/>
    <property type="match status" value="1"/>
</dbReference>
<dbReference type="CDD" id="cd01174">
    <property type="entry name" value="ribokinase"/>
    <property type="match status" value="1"/>
</dbReference>
<comment type="subunit">
    <text evidence="12">Homodimer.</text>
</comment>
<dbReference type="AlphaFoldDB" id="A0A4S4NS63"/>
<dbReference type="GO" id="GO:0004747">
    <property type="term" value="F:ribokinase activity"/>
    <property type="evidence" value="ECO:0007669"/>
    <property type="project" value="UniProtKB-UniRule"/>
</dbReference>
<dbReference type="PANTHER" id="PTHR10584:SF166">
    <property type="entry name" value="RIBOKINASE"/>
    <property type="match status" value="1"/>
</dbReference>
<comment type="pathway">
    <text evidence="12">Carbohydrate metabolism; D-ribose degradation; D-ribose 5-phosphate from beta-D-ribopyranose: step 2/2.</text>
</comment>
<dbReference type="GO" id="GO:0019303">
    <property type="term" value="P:D-ribose catabolic process"/>
    <property type="evidence" value="ECO:0007669"/>
    <property type="project" value="UniProtKB-UniRule"/>
</dbReference>
<comment type="similarity">
    <text evidence="1">Belongs to the carbohydrate kinase pfkB family.</text>
</comment>
<feature type="binding site" evidence="12">
    <location>
        <position position="247"/>
    </location>
    <ligand>
        <name>substrate</name>
    </ligand>
</feature>
<dbReference type="InterPro" id="IPR011611">
    <property type="entry name" value="PfkB_dom"/>
</dbReference>
<comment type="subcellular location">
    <subcellularLocation>
        <location evidence="12">Cytoplasm</location>
    </subcellularLocation>
</comment>
<feature type="binding site" evidence="12">
    <location>
        <position position="286"/>
    </location>
    <ligand>
        <name>K(+)</name>
        <dbReference type="ChEBI" id="CHEBI:29103"/>
    </ligand>
</feature>
<keyword evidence="9 12" id="KW-0460">Magnesium</keyword>
<keyword evidence="4 12" id="KW-0808">Transferase</keyword>
<dbReference type="SUPFAM" id="SSF53613">
    <property type="entry name" value="Ribokinase-like"/>
    <property type="match status" value="1"/>
</dbReference>
<feature type="binding site" evidence="12">
    <location>
        <begin position="11"/>
        <end position="13"/>
    </location>
    <ligand>
        <name>substrate</name>
    </ligand>
</feature>
<comment type="caution">
    <text evidence="12">Lacks conserved residue(s) required for the propagation of feature annotation.</text>
</comment>
<evidence type="ECO:0000256" key="8">
    <source>
        <dbReference type="ARBA" id="ARBA00022840"/>
    </source>
</evidence>
<evidence type="ECO:0000256" key="5">
    <source>
        <dbReference type="ARBA" id="ARBA00022723"/>
    </source>
</evidence>
<evidence type="ECO:0000256" key="12">
    <source>
        <dbReference type="HAMAP-Rule" id="MF_01987"/>
    </source>
</evidence>
<feature type="domain" description="Carbohydrate kinase PfkB" evidence="13">
    <location>
        <begin position="1"/>
        <end position="288"/>
    </location>
</feature>
<dbReference type="Proteomes" id="UP000308528">
    <property type="component" value="Unassembled WGS sequence"/>
</dbReference>
<evidence type="ECO:0000256" key="4">
    <source>
        <dbReference type="ARBA" id="ARBA00022679"/>
    </source>
</evidence>
<keyword evidence="6 12" id="KW-0547">Nucleotide-binding</keyword>
<evidence type="ECO:0000256" key="2">
    <source>
        <dbReference type="ARBA" id="ARBA00012035"/>
    </source>
</evidence>
<comment type="function">
    <text evidence="12">Catalyzes the phosphorylation of ribose at O-5 in a reaction requiring ATP and magnesium. The resulting D-ribose-5-phosphate can then be used either for sythesis of nucleotides, histidine, and tryptophan, or as a component of the pentose phosphate pathway.</text>
</comment>
<comment type="cofactor">
    <cofactor evidence="12">
        <name>Mg(2+)</name>
        <dbReference type="ChEBI" id="CHEBI:18420"/>
    </cofactor>
    <text evidence="12">Requires a divalent cation, most likely magnesium in vivo, as an electrophilic catalyst to aid phosphoryl group transfer. It is the chelate of the metal and the nucleotide that is the actual substrate.</text>
</comment>
<feature type="active site" description="Proton acceptor" evidence="12">
    <location>
        <position position="247"/>
    </location>
</feature>
<evidence type="ECO:0000256" key="10">
    <source>
        <dbReference type="ARBA" id="ARBA00022958"/>
    </source>
</evidence>
<reference evidence="14 15" key="1">
    <citation type="submission" date="2019-04" db="EMBL/GenBank/DDBJ databases">
        <title>Lewinella litorea sp. nov., isolated from a marine sand.</title>
        <authorList>
            <person name="Yoon J.-H."/>
        </authorList>
    </citation>
    <scope>NUCLEOTIDE SEQUENCE [LARGE SCALE GENOMIC DNA]</scope>
    <source>
        <strain evidence="14 15">HSMS-39</strain>
    </source>
</reference>
<comment type="activity regulation">
    <text evidence="12">Activated by a monovalent cation that binds near, but not in, the active site. The most likely occupant of the site in vivo is potassium. Ion binding induces a conformational change that may alter substrate affinity.</text>
</comment>
<keyword evidence="10 12" id="KW-0630">Potassium</keyword>
<dbReference type="GO" id="GO:0005829">
    <property type="term" value="C:cytosol"/>
    <property type="evidence" value="ECO:0007669"/>
    <property type="project" value="TreeGrafter"/>
</dbReference>
<dbReference type="PANTHER" id="PTHR10584">
    <property type="entry name" value="SUGAR KINASE"/>
    <property type="match status" value="1"/>
</dbReference>
<dbReference type="UniPathway" id="UPA00916">
    <property type="reaction ID" value="UER00889"/>
</dbReference>
<evidence type="ECO:0000256" key="3">
    <source>
        <dbReference type="ARBA" id="ARBA00016943"/>
    </source>
</evidence>
<dbReference type="NCBIfam" id="TIGR02152">
    <property type="entry name" value="D_ribokin_bact"/>
    <property type="match status" value="1"/>
</dbReference>
<dbReference type="GO" id="GO:0005524">
    <property type="term" value="F:ATP binding"/>
    <property type="evidence" value="ECO:0007669"/>
    <property type="project" value="UniProtKB-UniRule"/>
</dbReference>
<keyword evidence="5 12" id="KW-0479">Metal-binding</keyword>
<dbReference type="GO" id="GO:0046872">
    <property type="term" value="F:metal ion binding"/>
    <property type="evidence" value="ECO:0007669"/>
    <property type="project" value="UniProtKB-KW"/>
</dbReference>
<proteinExistence type="inferred from homology"/>
<sequence length="296" mass="30960">MNRITVVGSTNTDMVVMAERFPAPGETILGGQFFLFAGGKGANQAVAAARLGGQVRFVTRVGEDSFGRQAVEGFLREGIDCSAVSIDDRRASGTALITVNAAGENTIVVAPGANEALTPERLQYLDLAPDEFVLTQLETPLETVQALARRTDHLILNPAPARDLPDSLLRRLFLITPNETELHLLTGLPVTEEGNSVVAAAQALLAKGVQQVIVTLGRAGACYVGHDQTFFVPAPSVRAVDTTAAGDVFNGGLVVALAEGQSIRDAVAFAVRAASISVTRMGAQASAPLRSELNSA</sequence>
<keyword evidence="7 12" id="KW-0418">Kinase</keyword>
<dbReference type="InterPro" id="IPR002173">
    <property type="entry name" value="Carboh/pur_kinase_PfkB_CS"/>
</dbReference>
<organism evidence="14 15">
    <name type="scientific">Neolewinella litorea</name>
    <dbReference type="NCBI Taxonomy" id="2562452"/>
    <lineage>
        <taxon>Bacteria</taxon>
        <taxon>Pseudomonadati</taxon>
        <taxon>Bacteroidota</taxon>
        <taxon>Saprospiria</taxon>
        <taxon>Saprospirales</taxon>
        <taxon>Lewinellaceae</taxon>
        <taxon>Neolewinella</taxon>
    </lineage>
</organism>
<keyword evidence="12" id="KW-0963">Cytoplasm</keyword>
<evidence type="ECO:0000259" key="13">
    <source>
        <dbReference type="Pfam" id="PF00294"/>
    </source>
</evidence>
<dbReference type="EMBL" id="SRSF01000001">
    <property type="protein sequence ID" value="THH41271.1"/>
    <property type="molecule type" value="Genomic_DNA"/>
</dbReference>
<dbReference type="Pfam" id="PF00294">
    <property type="entry name" value="PfkB"/>
    <property type="match status" value="1"/>
</dbReference>
<dbReference type="Gene3D" id="3.40.1190.20">
    <property type="match status" value="1"/>
</dbReference>
<feature type="binding site" evidence="12">
    <location>
        <position position="178"/>
    </location>
    <ligand>
        <name>ATP</name>
        <dbReference type="ChEBI" id="CHEBI:30616"/>
    </ligand>
</feature>
<dbReference type="InterPro" id="IPR011877">
    <property type="entry name" value="Ribokinase"/>
</dbReference>
<feature type="binding site" evidence="12">
    <location>
        <position position="277"/>
    </location>
    <ligand>
        <name>K(+)</name>
        <dbReference type="ChEBI" id="CHEBI:29103"/>
    </ligand>
</feature>
<feature type="binding site" evidence="12">
    <location>
        <position position="138"/>
    </location>
    <ligand>
        <name>substrate</name>
    </ligand>
</feature>
<keyword evidence="8 12" id="KW-0067">ATP-binding</keyword>
<dbReference type="EC" id="2.7.1.15" evidence="2 12"/>
<dbReference type="PROSITE" id="PS00584">
    <property type="entry name" value="PFKB_KINASES_2"/>
    <property type="match status" value="1"/>
</dbReference>
<evidence type="ECO:0000256" key="1">
    <source>
        <dbReference type="ARBA" id="ARBA00005380"/>
    </source>
</evidence>
<gene>
    <name evidence="12 14" type="primary">rbsK</name>
    <name evidence="14" type="ORF">E4021_01340</name>
</gene>
<protein>
    <recommendedName>
        <fullName evidence="3 12">Ribokinase</fullName>
        <shortName evidence="12">RK</shortName>
        <ecNumber evidence="2 12">2.7.1.15</ecNumber>
    </recommendedName>
</protein>
<comment type="catalytic activity">
    <reaction evidence="12">
        <text>D-ribose + ATP = D-ribose 5-phosphate + ADP + H(+)</text>
        <dbReference type="Rhea" id="RHEA:13697"/>
        <dbReference type="ChEBI" id="CHEBI:15378"/>
        <dbReference type="ChEBI" id="CHEBI:30616"/>
        <dbReference type="ChEBI" id="CHEBI:47013"/>
        <dbReference type="ChEBI" id="CHEBI:78346"/>
        <dbReference type="ChEBI" id="CHEBI:456216"/>
        <dbReference type="EC" id="2.7.1.15"/>
    </reaction>
</comment>
<name>A0A4S4NS63_9BACT</name>
<dbReference type="OrthoDB" id="9775849at2"/>
<feature type="binding site" evidence="12">
    <location>
        <position position="243"/>
    </location>
    <ligand>
        <name>K(+)</name>
        <dbReference type="ChEBI" id="CHEBI:29103"/>
    </ligand>
</feature>
<evidence type="ECO:0000256" key="7">
    <source>
        <dbReference type="ARBA" id="ARBA00022777"/>
    </source>
</evidence>